<evidence type="ECO:0000256" key="2">
    <source>
        <dbReference type="ARBA" id="ARBA00005028"/>
    </source>
</evidence>
<dbReference type="GO" id="GO:0006006">
    <property type="term" value="P:glucose metabolic process"/>
    <property type="evidence" value="ECO:0007669"/>
    <property type="project" value="TreeGrafter"/>
</dbReference>
<dbReference type="PANTHER" id="PTHR19443">
    <property type="entry name" value="HEXOKINASE"/>
    <property type="match status" value="1"/>
</dbReference>
<organism evidence="7 8">
    <name type="scientific">Hesseltinella vesiculosa</name>
    <dbReference type="NCBI Taxonomy" id="101127"/>
    <lineage>
        <taxon>Eukaryota</taxon>
        <taxon>Fungi</taxon>
        <taxon>Fungi incertae sedis</taxon>
        <taxon>Mucoromycota</taxon>
        <taxon>Mucoromycotina</taxon>
        <taxon>Mucoromycetes</taxon>
        <taxon>Mucorales</taxon>
        <taxon>Cunninghamellaceae</taxon>
        <taxon>Hesseltinella</taxon>
    </lineage>
</organism>
<comment type="similarity">
    <text evidence="5">Belongs to the hexokinase family.</text>
</comment>
<keyword evidence="5" id="KW-0808">Transferase</keyword>
<dbReference type="PANTHER" id="PTHR19443:SF16">
    <property type="entry name" value="HEXOKINASE TYPE 1-RELATED"/>
    <property type="match status" value="1"/>
</dbReference>
<dbReference type="GO" id="GO:0008865">
    <property type="term" value="F:fructokinase activity"/>
    <property type="evidence" value="ECO:0007669"/>
    <property type="project" value="TreeGrafter"/>
</dbReference>
<keyword evidence="5" id="KW-0547">Nucleotide-binding</keyword>
<dbReference type="GO" id="GO:0005536">
    <property type="term" value="F:D-glucose binding"/>
    <property type="evidence" value="ECO:0007669"/>
    <property type="project" value="InterPro"/>
</dbReference>
<name>A0A1X2G4S4_9FUNG</name>
<protein>
    <recommendedName>
        <fullName evidence="5">Phosphotransferase</fullName>
        <ecNumber evidence="5">2.7.1.-</ecNumber>
    </recommendedName>
</protein>
<keyword evidence="5" id="KW-0418">Kinase</keyword>
<evidence type="ECO:0000256" key="1">
    <source>
        <dbReference type="ARBA" id="ARBA00004888"/>
    </source>
</evidence>
<dbReference type="GO" id="GO:0005739">
    <property type="term" value="C:mitochondrion"/>
    <property type="evidence" value="ECO:0007669"/>
    <property type="project" value="TreeGrafter"/>
</dbReference>
<dbReference type="Pfam" id="PF03727">
    <property type="entry name" value="Hexokinase_2"/>
    <property type="match status" value="1"/>
</dbReference>
<comment type="pathway">
    <text evidence="2">Carbohydrate metabolism; hexose metabolism.</text>
</comment>
<feature type="domain" description="Hexokinase C-terminal" evidence="6">
    <location>
        <begin position="95"/>
        <end position="154"/>
    </location>
</feature>
<proteinExistence type="inferred from homology"/>
<dbReference type="InterPro" id="IPR043129">
    <property type="entry name" value="ATPase_NBD"/>
</dbReference>
<dbReference type="Proteomes" id="UP000242146">
    <property type="component" value="Unassembled WGS sequence"/>
</dbReference>
<evidence type="ECO:0000313" key="8">
    <source>
        <dbReference type="Proteomes" id="UP000242146"/>
    </source>
</evidence>
<dbReference type="AlphaFoldDB" id="A0A1X2G4S4"/>
<comment type="catalytic activity">
    <reaction evidence="4">
        <text>a D-hexose + ATP = a D-hexose 6-phosphate + ADP + H(+)</text>
        <dbReference type="Rhea" id="RHEA:22740"/>
        <dbReference type="ChEBI" id="CHEBI:4194"/>
        <dbReference type="ChEBI" id="CHEBI:15378"/>
        <dbReference type="ChEBI" id="CHEBI:30616"/>
        <dbReference type="ChEBI" id="CHEBI:229467"/>
        <dbReference type="ChEBI" id="CHEBI:456216"/>
        <dbReference type="EC" id="2.7.1.1"/>
    </reaction>
    <physiologicalReaction direction="left-to-right" evidence="4">
        <dbReference type="Rhea" id="RHEA:22741"/>
    </physiologicalReaction>
</comment>
<dbReference type="GO" id="GO:0006096">
    <property type="term" value="P:glycolytic process"/>
    <property type="evidence" value="ECO:0007669"/>
    <property type="project" value="UniProtKB-KW"/>
</dbReference>
<dbReference type="GO" id="GO:0001678">
    <property type="term" value="P:intracellular glucose homeostasis"/>
    <property type="evidence" value="ECO:0007669"/>
    <property type="project" value="InterPro"/>
</dbReference>
<evidence type="ECO:0000256" key="3">
    <source>
        <dbReference type="ARBA" id="ARBA00023152"/>
    </source>
</evidence>
<dbReference type="GO" id="GO:0004340">
    <property type="term" value="F:glucokinase activity"/>
    <property type="evidence" value="ECO:0007669"/>
    <property type="project" value="TreeGrafter"/>
</dbReference>
<evidence type="ECO:0000313" key="7">
    <source>
        <dbReference type="EMBL" id="ORX45071.1"/>
    </source>
</evidence>
<sequence length="159" mass="17485">MTPGSTVLRVCRVELLGQGSYALTQQKFVVSPQLNCIPTYGFTFSSPLLQPSIKDDGLNRGNELSLTEAVGNGIFSLLQEASDRKKSQDQCPSCILFQGQSSNVLNTPWRLETVYMSTMAADNARDLDSVKHVLEDTLELPINTSLFDRQTVRATTQPA</sequence>
<dbReference type="EC" id="2.7.1.-" evidence="5"/>
<dbReference type="GO" id="GO:0005524">
    <property type="term" value="F:ATP binding"/>
    <property type="evidence" value="ECO:0007669"/>
    <property type="project" value="UniProtKB-UniRule"/>
</dbReference>
<reference evidence="7 8" key="1">
    <citation type="submission" date="2016-07" db="EMBL/GenBank/DDBJ databases">
        <title>Pervasive Adenine N6-methylation of Active Genes in Fungi.</title>
        <authorList>
            <consortium name="DOE Joint Genome Institute"/>
            <person name="Mondo S.J."/>
            <person name="Dannebaum R.O."/>
            <person name="Kuo R.C."/>
            <person name="Labutti K."/>
            <person name="Haridas S."/>
            <person name="Kuo A."/>
            <person name="Salamov A."/>
            <person name="Ahrendt S.R."/>
            <person name="Lipzen A."/>
            <person name="Sullivan W."/>
            <person name="Andreopoulos W.B."/>
            <person name="Clum A."/>
            <person name="Lindquist E."/>
            <person name="Daum C."/>
            <person name="Ramamoorthy G.K."/>
            <person name="Gryganskyi A."/>
            <person name="Culley D."/>
            <person name="Magnuson J.K."/>
            <person name="James T.Y."/>
            <person name="O'Malley M.A."/>
            <person name="Stajich J.E."/>
            <person name="Spatafora J.W."/>
            <person name="Visel A."/>
            <person name="Grigoriev I.V."/>
        </authorList>
    </citation>
    <scope>NUCLEOTIDE SEQUENCE [LARGE SCALE GENOMIC DNA]</scope>
    <source>
        <strain evidence="7 8">NRRL 3301</strain>
    </source>
</reference>
<dbReference type="InterPro" id="IPR022673">
    <property type="entry name" value="Hexokinase_C"/>
</dbReference>
<dbReference type="InterPro" id="IPR001312">
    <property type="entry name" value="Hexokinase"/>
</dbReference>
<evidence type="ECO:0000256" key="5">
    <source>
        <dbReference type="RuleBase" id="RU362007"/>
    </source>
</evidence>
<dbReference type="Gene3D" id="3.40.367.20">
    <property type="match status" value="1"/>
</dbReference>
<keyword evidence="3 5" id="KW-0324">Glycolysis</keyword>
<dbReference type="GO" id="GO:0005829">
    <property type="term" value="C:cytosol"/>
    <property type="evidence" value="ECO:0007669"/>
    <property type="project" value="TreeGrafter"/>
</dbReference>
<accession>A0A1X2G4S4</accession>
<comment type="caution">
    <text evidence="7">The sequence shown here is derived from an EMBL/GenBank/DDBJ whole genome shotgun (WGS) entry which is preliminary data.</text>
</comment>
<gene>
    <name evidence="7" type="ORF">DM01DRAFT_1411087</name>
</gene>
<keyword evidence="5" id="KW-0067">ATP-binding</keyword>
<keyword evidence="8" id="KW-1185">Reference proteome</keyword>
<comment type="pathway">
    <text evidence="1">Carbohydrate degradation; glycolysis; D-glyceraldehyde 3-phosphate and glycerone phosphate from D-glucose: step 1/4.</text>
</comment>
<dbReference type="EMBL" id="MCGT01000044">
    <property type="protein sequence ID" value="ORX45071.1"/>
    <property type="molecule type" value="Genomic_DNA"/>
</dbReference>
<evidence type="ECO:0000256" key="4">
    <source>
        <dbReference type="ARBA" id="ARBA00044613"/>
    </source>
</evidence>
<dbReference type="SUPFAM" id="SSF53067">
    <property type="entry name" value="Actin-like ATPase domain"/>
    <property type="match status" value="1"/>
</dbReference>
<evidence type="ECO:0000259" key="6">
    <source>
        <dbReference type="Pfam" id="PF03727"/>
    </source>
</evidence>